<sequence>MDHEIDRRDLLRLAGAGAAGLGALGVAGCGSGDGTAQAARSVTATIAAKPPRTATRFAKQVKKGEVPNLLLVIIDSVRADALGSYGRRNAHTPNLDALARDSLRFTECYPESFPTGPARATIFGGSRLFPFRDWKAPADMPGTPGWQPVPDENMISTLKRAGYWTGYAVDTPWTMVGSQEPFLRDFDRYVPIKGQTGTVTANESIISDAELAKWVAPKILESSSGQKMRQYLANMAGRRGEDEYLPAKVFTAGMKLLEEGKKSKKPFAIAIDCFDPHEPWDPPARYIKLHGGSLNRAWNPGTVLNGTAKSNGLSAADVRQMRALYYAELTMADRWFGNFMQRFHELELDRDTVVMFLSDHGFLLGERGYVAKFAWELHPELIHVPMMLRHPEGKGARRTTDFYSQTEDVASTLLAAAGLEKPEWMDGANLLPLTEGKQPKKRRDYVTGAYSSIVFARDRNWSYVADNQGGRPELYNLRRDRREVRNLAGSNSTQARKMYNGMIKRDAGGPLPKFPS</sequence>
<dbReference type="EMBL" id="JAWSTH010000107">
    <property type="protein sequence ID" value="MDW5597868.1"/>
    <property type="molecule type" value="Genomic_DNA"/>
</dbReference>
<organism evidence="3 4">
    <name type="scientific">Conexibacter stalactiti</name>
    <dbReference type="NCBI Taxonomy" id="1940611"/>
    <lineage>
        <taxon>Bacteria</taxon>
        <taxon>Bacillati</taxon>
        <taxon>Actinomycetota</taxon>
        <taxon>Thermoleophilia</taxon>
        <taxon>Solirubrobacterales</taxon>
        <taxon>Conexibacteraceae</taxon>
        <taxon>Conexibacter</taxon>
    </lineage>
</organism>
<evidence type="ECO:0000259" key="2">
    <source>
        <dbReference type="Pfam" id="PF00884"/>
    </source>
</evidence>
<keyword evidence="4" id="KW-1185">Reference proteome</keyword>
<evidence type="ECO:0000313" key="3">
    <source>
        <dbReference type="EMBL" id="MDW5597868.1"/>
    </source>
</evidence>
<dbReference type="Proteomes" id="UP001284601">
    <property type="component" value="Unassembled WGS sequence"/>
</dbReference>
<dbReference type="InterPro" id="IPR006311">
    <property type="entry name" value="TAT_signal"/>
</dbReference>
<dbReference type="Gene3D" id="3.40.720.10">
    <property type="entry name" value="Alkaline Phosphatase, subunit A"/>
    <property type="match status" value="1"/>
</dbReference>
<dbReference type="PANTHER" id="PTHR43751">
    <property type="entry name" value="SULFATASE"/>
    <property type="match status" value="1"/>
</dbReference>
<dbReference type="PANTHER" id="PTHR43751:SF1">
    <property type="entry name" value="SULFATASE ATSG-RELATED"/>
    <property type="match status" value="1"/>
</dbReference>
<dbReference type="InterPro" id="IPR052701">
    <property type="entry name" value="GAG_Ulvan_Degrading_Sulfatases"/>
</dbReference>
<gene>
    <name evidence="3" type="ORF">R7226_26175</name>
</gene>
<dbReference type="CDD" id="cd16148">
    <property type="entry name" value="sulfatase_like"/>
    <property type="match status" value="1"/>
</dbReference>
<dbReference type="InterPro" id="IPR017850">
    <property type="entry name" value="Alkaline_phosphatase_core_sf"/>
</dbReference>
<feature type="region of interest" description="Disordered" evidence="1">
    <location>
        <begin position="492"/>
        <end position="516"/>
    </location>
</feature>
<reference evidence="3 4" key="2">
    <citation type="submission" date="2023-10" db="EMBL/GenBank/DDBJ databases">
        <authorList>
            <person name="Han X.F."/>
        </authorList>
    </citation>
    <scope>NUCLEOTIDE SEQUENCE [LARGE SCALE GENOMIC DNA]</scope>
    <source>
        <strain evidence="3 4">KCTC 39840</strain>
    </source>
</reference>
<dbReference type="InterPro" id="IPR000917">
    <property type="entry name" value="Sulfatase_N"/>
</dbReference>
<accession>A0ABU4HXC1</accession>
<comment type="caution">
    <text evidence="3">The sequence shown here is derived from an EMBL/GenBank/DDBJ whole genome shotgun (WGS) entry which is preliminary data.</text>
</comment>
<protein>
    <submittedName>
        <fullName evidence="3">Sulfatase</fullName>
    </submittedName>
</protein>
<feature type="domain" description="Sulfatase N-terminal" evidence="2">
    <location>
        <begin position="67"/>
        <end position="418"/>
    </location>
</feature>
<dbReference type="PROSITE" id="PS51318">
    <property type="entry name" value="TAT"/>
    <property type="match status" value="1"/>
</dbReference>
<dbReference type="RefSeq" id="WP_318600339.1">
    <property type="nucleotide sequence ID" value="NZ_JAWSTH010000107.1"/>
</dbReference>
<evidence type="ECO:0000313" key="4">
    <source>
        <dbReference type="Proteomes" id="UP001284601"/>
    </source>
</evidence>
<dbReference type="Pfam" id="PF00884">
    <property type="entry name" value="Sulfatase"/>
    <property type="match status" value="1"/>
</dbReference>
<dbReference type="SUPFAM" id="SSF53649">
    <property type="entry name" value="Alkaline phosphatase-like"/>
    <property type="match status" value="1"/>
</dbReference>
<reference evidence="4" key="1">
    <citation type="submission" date="2023-07" db="EMBL/GenBank/DDBJ databases">
        <title>Conexibacter stalactiti sp. nov., isolated from stalactites in a lava cave and emended description of the genus Conexibacter.</title>
        <authorList>
            <person name="Lee S.D."/>
        </authorList>
    </citation>
    <scope>NUCLEOTIDE SEQUENCE [LARGE SCALE GENOMIC DNA]</scope>
    <source>
        <strain evidence="4">KCTC 39840</strain>
    </source>
</reference>
<proteinExistence type="predicted"/>
<name>A0ABU4HXC1_9ACTN</name>
<evidence type="ECO:0000256" key="1">
    <source>
        <dbReference type="SAM" id="MobiDB-lite"/>
    </source>
</evidence>
<dbReference type="PROSITE" id="PS51257">
    <property type="entry name" value="PROKAR_LIPOPROTEIN"/>
    <property type="match status" value="1"/>
</dbReference>